<feature type="compositionally biased region" description="Low complexity" evidence="3">
    <location>
        <begin position="20"/>
        <end position="46"/>
    </location>
</feature>
<feature type="region of interest" description="Disordered" evidence="3">
    <location>
        <begin position="1"/>
        <end position="58"/>
    </location>
</feature>
<feature type="compositionally biased region" description="Polar residues" evidence="3">
    <location>
        <begin position="762"/>
        <end position="786"/>
    </location>
</feature>
<proteinExistence type="predicted"/>
<organism evidence="5 6">
    <name type="scientific">Myxozyma melibiosi</name>
    <dbReference type="NCBI Taxonomy" id="54550"/>
    <lineage>
        <taxon>Eukaryota</taxon>
        <taxon>Fungi</taxon>
        <taxon>Dikarya</taxon>
        <taxon>Ascomycota</taxon>
        <taxon>Saccharomycotina</taxon>
        <taxon>Lipomycetes</taxon>
        <taxon>Lipomycetales</taxon>
        <taxon>Lipomycetaceae</taxon>
        <taxon>Myxozyma</taxon>
    </lineage>
</organism>
<dbReference type="CDD" id="cd12148">
    <property type="entry name" value="fungal_TF_MHR"/>
    <property type="match status" value="1"/>
</dbReference>
<keyword evidence="6" id="KW-1185">Reference proteome</keyword>
<protein>
    <submittedName>
        <fullName evidence="5">Fungal-specific transcription factor domain-containing protein</fullName>
    </submittedName>
</protein>
<sequence>MAQSSYSPSSSSSADTSTHARAPSARSGASSRSQGQGQNISSQSASPQTASRGPRISHACEPCRIRKTKCSGDKPVCSHCQSFGIGCYYANNKRDRTKEELQNLRGKVTKYESILKKLQRTLPRSSREDIDDVLRPQTGHSLDPAQPSESSFPKQSRFDLSRKAPPGSVDTKATAEIEDTSDSELAGEDLVSAEVGSTGSIDHLNEDINSIGMSDPEGYIGKSSSVDWIKKIYDVVYEDESNSDDDNLSKSGFFDSTLADFNASYNLDDLDIAVDAVDLSSMPPRHAADQLVEYYFKTVHPSFPFILEPLFRYQYDLFWAGYLDDQNGQWLALLNIIFAISSTVAHIGRADVGYIELDHLQFYGRAKILKPDVTVPGDVQHIQYIALLSFYLFATNHLNRCYCLLGLAVRQGQSVGLHLRINRAKLTDAQKEVRVRLWNALYVFERTVCGLTGRPSIITDFSTSAPLPSTSAESENFDFIPQLSSQATSMTKKLQARYFLNEVEISRILGQVMDKLYAPEIVNYTWSSVLHVIKDLNNMIDEWKENLPAILHLDLSSPIDYSSEDLMLLKMRVHLQLLYYDVIRLINRPCLCRTDIPGESRESREFTTQCAYRAMEAGHKTMLLFPDFRRLKLTPYVYEAVVCVLPWWCSVSYAMGSISAMVLGHKMGYSPKGIDADVIVDDLDRLSCVIAAYGNYMASTRCLEILTNLRQRAMKRSPSIYHVQRAPPPEFSSNDSPATLAAQFGSSTLSAQEGANPALTVSPEQYYSSGGQNTPSNSMGNPNIYSPYNPAADDGSSISGTDLRSLQSPANTDDIMMAGSDFRSQPMNSQPMEQQQFYHQGLAPATQVTQVSGHTMALTQQQMMQMQPGTHNQITSYPQQEVPYMSQLGGPDKQSMQAMTSDILSSVPQQASASVITDTMMQQGVQDEENTFPPSSGF</sequence>
<feature type="compositionally biased region" description="Acidic residues" evidence="3">
    <location>
        <begin position="176"/>
        <end position="186"/>
    </location>
</feature>
<dbReference type="Proteomes" id="UP001498771">
    <property type="component" value="Unassembled WGS sequence"/>
</dbReference>
<keyword evidence="1" id="KW-0479">Metal-binding</keyword>
<dbReference type="RefSeq" id="XP_064770294.1">
    <property type="nucleotide sequence ID" value="XM_064910913.1"/>
</dbReference>
<feature type="compositionally biased region" description="Low complexity" evidence="3">
    <location>
        <begin position="1"/>
        <end position="13"/>
    </location>
</feature>
<evidence type="ECO:0000256" key="2">
    <source>
        <dbReference type="ARBA" id="ARBA00023242"/>
    </source>
</evidence>
<dbReference type="InterPro" id="IPR053230">
    <property type="entry name" value="Trans_reg_galc"/>
</dbReference>
<feature type="domain" description="Zn(2)-C6 fungal-type" evidence="4">
    <location>
        <begin position="59"/>
        <end position="89"/>
    </location>
</feature>
<dbReference type="InterPro" id="IPR036864">
    <property type="entry name" value="Zn2-C6_fun-type_DNA-bd_sf"/>
</dbReference>
<accession>A0ABR1FBM8</accession>
<dbReference type="PANTHER" id="PTHR47654:SF5">
    <property type="entry name" value="TRANSCRIPTION FACTOR DOMAIN-CONTAINING PROTEIN"/>
    <property type="match status" value="1"/>
</dbReference>
<gene>
    <name evidence="5" type="ORF">BZA70DRAFT_264642</name>
</gene>
<feature type="region of interest" description="Disordered" evidence="3">
    <location>
        <begin position="761"/>
        <end position="812"/>
    </location>
</feature>
<dbReference type="PROSITE" id="PS00463">
    <property type="entry name" value="ZN2_CY6_FUNGAL_1"/>
    <property type="match status" value="1"/>
</dbReference>
<dbReference type="InterPro" id="IPR001138">
    <property type="entry name" value="Zn2Cys6_DnaBD"/>
</dbReference>
<feature type="compositionally biased region" description="Basic and acidic residues" evidence="3">
    <location>
        <begin position="125"/>
        <end position="134"/>
    </location>
</feature>
<name>A0ABR1FBM8_9ASCO</name>
<evidence type="ECO:0000256" key="1">
    <source>
        <dbReference type="ARBA" id="ARBA00022723"/>
    </source>
</evidence>
<evidence type="ECO:0000313" key="6">
    <source>
        <dbReference type="Proteomes" id="UP001498771"/>
    </source>
</evidence>
<feature type="compositionally biased region" description="Polar residues" evidence="3">
    <location>
        <begin position="796"/>
        <end position="811"/>
    </location>
</feature>
<feature type="region of interest" description="Disordered" evidence="3">
    <location>
        <begin position="120"/>
        <end position="186"/>
    </location>
</feature>
<comment type="caution">
    <text evidence="5">The sequence shown here is derived from an EMBL/GenBank/DDBJ whole genome shotgun (WGS) entry which is preliminary data.</text>
</comment>
<evidence type="ECO:0000259" key="4">
    <source>
        <dbReference type="PROSITE" id="PS50048"/>
    </source>
</evidence>
<dbReference type="CDD" id="cd00067">
    <property type="entry name" value="GAL4"/>
    <property type="match status" value="1"/>
</dbReference>
<dbReference type="PANTHER" id="PTHR47654">
    <property type="entry name" value="ZN(II)2CYS6 TRANSCRIPTION FACTOR (EUROFUNG)-RELATED"/>
    <property type="match status" value="1"/>
</dbReference>
<dbReference type="Gene3D" id="4.10.240.10">
    <property type="entry name" value="Zn(2)-C6 fungal-type DNA-binding domain"/>
    <property type="match status" value="1"/>
</dbReference>
<dbReference type="SMART" id="SM00906">
    <property type="entry name" value="Fungal_trans"/>
    <property type="match status" value="1"/>
</dbReference>
<evidence type="ECO:0000256" key="3">
    <source>
        <dbReference type="SAM" id="MobiDB-lite"/>
    </source>
</evidence>
<dbReference type="SMART" id="SM00066">
    <property type="entry name" value="GAL4"/>
    <property type="match status" value="1"/>
</dbReference>
<dbReference type="InterPro" id="IPR007219">
    <property type="entry name" value="XnlR_reg_dom"/>
</dbReference>
<keyword evidence="2" id="KW-0539">Nucleus</keyword>
<dbReference type="PROSITE" id="PS50048">
    <property type="entry name" value="ZN2_CY6_FUNGAL_2"/>
    <property type="match status" value="1"/>
</dbReference>
<dbReference type="SUPFAM" id="SSF57701">
    <property type="entry name" value="Zn2/Cys6 DNA-binding domain"/>
    <property type="match status" value="1"/>
</dbReference>
<dbReference type="Pfam" id="PF00172">
    <property type="entry name" value="Zn_clus"/>
    <property type="match status" value="1"/>
</dbReference>
<dbReference type="EMBL" id="JBBJBU010000001">
    <property type="protein sequence ID" value="KAK7207261.1"/>
    <property type="molecule type" value="Genomic_DNA"/>
</dbReference>
<reference evidence="5 6" key="1">
    <citation type="submission" date="2024-03" db="EMBL/GenBank/DDBJ databases">
        <title>Genome-scale model development and genomic sequencing of the oleaginous clade Lipomyces.</title>
        <authorList>
            <consortium name="Lawrence Berkeley National Laboratory"/>
            <person name="Czajka J.J."/>
            <person name="Han Y."/>
            <person name="Kim J."/>
            <person name="Mondo S.J."/>
            <person name="Hofstad B.A."/>
            <person name="Robles A."/>
            <person name="Haridas S."/>
            <person name="Riley R."/>
            <person name="LaButti K."/>
            <person name="Pangilinan J."/>
            <person name="Andreopoulos W."/>
            <person name="Lipzen A."/>
            <person name="Yan J."/>
            <person name="Wang M."/>
            <person name="Ng V."/>
            <person name="Grigoriev I.V."/>
            <person name="Spatafora J.W."/>
            <person name="Magnuson J.K."/>
            <person name="Baker S.E."/>
            <person name="Pomraning K.R."/>
        </authorList>
    </citation>
    <scope>NUCLEOTIDE SEQUENCE [LARGE SCALE GENOMIC DNA]</scope>
    <source>
        <strain evidence="5 6">Phaff 52-87</strain>
    </source>
</reference>
<dbReference type="Pfam" id="PF04082">
    <property type="entry name" value="Fungal_trans"/>
    <property type="match status" value="1"/>
</dbReference>
<evidence type="ECO:0000313" key="5">
    <source>
        <dbReference type="EMBL" id="KAK7207261.1"/>
    </source>
</evidence>
<dbReference type="GeneID" id="90036425"/>